<name>A0A4S8JDA4_MUSBA</name>
<reference evidence="2 3" key="1">
    <citation type="journal article" date="2019" name="Nat. Plants">
        <title>Genome sequencing of Musa balbisiana reveals subgenome evolution and function divergence in polyploid bananas.</title>
        <authorList>
            <person name="Yao X."/>
        </authorList>
    </citation>
    <scope>NUCLEOTIDE SEQUENCE [LARGE SCALE GENOMIC DNA]</scope>
    <source>
        <strain evidence="3">cv. DH-PKW</strain>
        <tissue evidence="2">Leaves</tissue>
    </source>
</reference>
<organism evidence="2 3">
    <name type="scientific">Musa balbisiana</name>
    <name type="common">Banana</name>
    <dbReference type="NCBI Taxonomy" id="52838"/>
    <lineage>
        <taxon>Eukaryota</taxon>
        <taxon>Viridiplantae</taxon>
        <taxon>Streptophyta</taxon>
        <taxon>Embryophyta</taxon>
        <taxon>Tracheophyta</taxon>
        <taxon>Spermatophyta</taxon>
        <taxon>Magnoliopsida</taxon>
        <taxon>Liliopsida</taxon>
        <taxon>Zingiberales</taxon>
        <taxon>Musaceae</taxon>
        <taxon>Musa</taxon>
    </lineage>
</organism>
<feature type="compositionally biased region" description="Low complexity" evidence="1">
    <location>
        <begin position="86"/>
        <end position="100"/>
    </location>
</feature>
<dbReference type="Proteomes" id="UP000317650">
    <property type="component" value="Chromosome 7"/>
</dbReference>
<dbReference type="AlphaFoldDB" id="A0A4S8JDA4"/>
<gene>
    <name evidence="2" type="ORF">C4D60_Mb07t03950</name>
</gene>
<dbReference type="EMBL" id="PYDT01000005">
    <property type="protein sequence ID" value="THU59615.1"/>
    <property type="molecule type" value="Genomic_DNA"/>
</dbReference>
<evidence type="ECO:0000313" key="2">
    <source>
        <dbReference type="EMBL" id="THU59615.1"/>
    </source>
</evidence>
<evidence type="ECO:0000313" key="3">
    <source>
        <dbReference type="Proteomes" id="UP000317650"/>
    </source>
</evidence>
<evidence type="ECO:0000256" key="1">
    <source>
        <dbReference type="SAM" id="MobiDB-lite"/>
    </source>
</evidence>
<feature type="compositionally biased region" description="Gly residues" evidence="1">
    <location>
        <begin position="1"/>
        <end position="10"/>
    </location>
</feature>
<accession>A0A4S8JDA4</accession>
<keyword evidence="3" id="KW-1185">Reference proteome</keyword>
<proteinExistence type="predicted"/>
<protein>
    <submittedName>
        <fullName evidence="2">Uncharacterized protein</fullName>
    </submittedName>
</protein>
<feature type="region of interest" description="Disordered" evidence="1">
    <location>
        <begin position="1"/>
        <end position="104"/>
    </location>
</feature>
<sequence>MVLGGGGQRGNGHLSNDGPSARAGTLSPQPHDKSSSTTVPPRFGVPTEPPLADTEPPDSWKQPVRYPRPTNPSLSHLLPPQTRCRSNSFSSSSSSSSSTSLLGFGTRPSVIPSAARQIGLLLPASSLSNPASLDLARSLRPGELELLVWFLVVQ</sequence>
<comment type="caution">
    <text evidence="2">The sequence shown here is derived from an EMBL/GenBank/DDBJ whole genome shotgun (WGS) entry which is preliminary data.</text>
</comment>